<evidence type="ECO:0000313" key="2">
    <source>
        <dbReference type="Proteomes" id="UP000076661"/>
    </source>
</evidence>
<sequence length="138" mass="16069">MGYNVKPTEFKQFAELCYMLERYGKVQVKDIQGFEYPKNYYSATFESAGQRFKLFMNCYCPCLAFGVAREEGISFIQNAALKSLIDSYYPLIYVMHPSELSMDIRQSHIAQFSSYGRAAMRSWLPLTIGEAMFSWFFD</sequence>
<gene>
    <name evidence="1" type="ORF">N478_06425</name>
</gene>
<comment type="caution">
    <text evidence="1">The sequence shown here is derived from an EMBL/GenBank/DDBJ whole genome shotgun (WGS) entry which is preliminary data.</text>
</comment>
<dbReference type="EMBL" id="AUXX01000045">
    <property type="protein sequence ID" value="KZN61696.1"/>
    <property type="molecule type" value="Genomic_DNA"/>
</dbReference>
<accession>A0A167JUP6</accession>
<organism evidence="1 2">
    <name type="scientific">Pseudoalteromonas luteoviolacea S4060-1</name>
    <dbReference type="NCBI Taxonomy" id="1365257"/>
    <lineage>
        <taxon>Bacteria</taxon>
        <taxon>Pseudomonadati</taxon>
        <taxon>Pseudomonadota</taxon>
        <taxon>Gammaproteobacteria</taxon>
        <taxon>Alteromonadales</taxon>
        <taxon>Pseudoalteromonadaceae</taxon>
        <taxon>Pseudoalteromonas</taxon>
    </lineage>
</organism>
<name>A0A167JUP6_9GAMM</name>
<proteinExistence type="predicted"/>
<reference evidence="1 2" key="1">
    <citation type="submission" date="2013-07" db="EMBL/GenBank/DDBJ databases">
        <title>Comparative Genomic and Metabolomic Analysis of Twelve Strains of Pseudoalteromonas luteoviolacea.</title>
        <authorList>
            <person name="Vynne N.G."/>
            <person name="Mansson M."/>
            <person name="Gram L."/>
        </authorList>
    </citation>
    <scope>NUCLEOTIDE SEQUENCE [LARGE SCALE GENOMIC DNA]</scope>
    <source>
        <strain evidence="1 2">S4060-1</strain>
    </source>
</reference>
<dbReference type="RefSeq" id="WP_063382762.1">
    <property type="nucleotide sequence ID" value="NZ_AUXX01000045.1"/>
</dbReference>
<dbReference type="Proteomes" id="UP000076661">
    <property type="component" value="Unassembled WGS sequence"/>
</dbReference>
<dbReference type="PATRIC" id="fig|1365257.3.peg.4599"/>
<protein>
    <submittedName>
        <fullName evidence="1">Uncharacterized protein</fullName>
    </submittedName>
</protein>
<dbReference type="AlphaFoldDB" id="A0A167JUP6"/>
<evidence type="ECO:0000313" key="1">
    <source>
        <dbReference type="EMBL" id="KZN61696.1"/>
    </source>
</evidence>